<protein>
    <submittedName>
        <fullName evidence="6">LLM class flavin-dependent oxidoreductase</fullName>
    </submittedName>
</protein>
<dbReference type="PANTHER" id="PTHR42847:SF4">
    <property type="entry name" value="ALKANESULFONATE MONOOXYGENASE-RELATED"/>
    <property type="match status" value="1"/>
</dbReference>
<reference evidence="6 7" key="1">
    <citation type="submission" date="2018-11" db="EMBL/GenBank/DDBJ databases">
        <title>Cryobacterium sp. nov., isolated from rhizosphere soil of lettuce.</title>
        <authorList>
            <person name="Wang Y."/>
        </authorList>
    </citation>
    <scope>NUCLEOTIDE SEQUENCE [LARGE SCALE GENOMIC DNA]</scope>
    <source>
        <strain evidence="6 7">NEAU-85</strain>
    </source>
</reference>
<name>A0A3M8LDL4_9MICO</name>
<dbReference type="EMBL" id="RDSR01000008">
    <property type="protein sequence ID" value="RNE63637.1"/>
    <property type="molecule type" value="Genomic_DNA"/>
</dbReference>
<keyword evidence="4" id="KW-0503">Monooxygenase</keyword>
<dbReference type="Pfam" id="PF00296">
    <property type="entry name" value="Bac_luciferase"/>
    <property type="match status" value="1"/>
</dbReference>
<dbReference type="Proteomes" id="UP000279859">
    <property type="component" value="Unassembled WGS sequence"/>
</dbReference>
<dbReference type="InterPro" id="IPR036661">
    <property type="entry name" value="Luciferase-like_sf"/>
</dbReference>
<keyword evidence="2" id="KW-0288">FMN</keyword>
<keyword evidence="1" id="KW-0285">Flavoprotein</keyword>
<dbReference type="GO" id="GO:0046306">
    <property type="term" value="P:alkanesulfonate catabolic process"/>
    <property type="evidence" value="ECO:0007669"/>
    <property type="project" value="TreeGrafter"/>
</dbReference>
<evidence type="ECO:0000256" key="4">
    <source>
        <dbReference type="ARBA" id="ARBA00023033"/>
    </source>
</evidence>
<dbReference type="PANTHER" id="PTHR42847">
    <property type="entry name" value="ALKANESULFONATE MONOOXYGENASE"/>
    <property type="match status" value="1"/>
</dbReference>
<dbReference type="InterPro" id="IPR050172">
    <property type="entry name" value="SsuD_RutA_monooxygenase"/>
</dbReference>
<sequence>MKYGLHLPNFGPFGDARVLADLAVAAEGAGWDGFFLWDHLLFCDLDKNPHVDPWVALTAVAAGTKRITIGTLVTPLARRRPWELARQTVSLQNFSSGRLVLGVGLGEPTEWDFRFFGDPTDAKTRAEMLDEGLEILTGLWSGEQFAFRGQYYNLEPMTFLPRPVTPIPIWVGGQASNRRSLRRAARYQGMVPMQDADDRVTDLRRAVDYVDAHRLSDEPFDVVVSGHTENDPHSARTVRSYEGIATWWLEDLSPLRFGVDWLALADPWDTEALTARILAGPAR</sequence>
<keyword evidence="3" id="KW-0560">Oxidoreductase</keyword>
<evidence type="ECO:0000256" key="1">
    <source>
        <dbReference type="ARBA" id="ARBA00022630"/>
    </source>
</evidence>
<evidence type="ECO:0000313" key="7">
    <source>
        <dbReference type="Proteomes" id="UP000279859"/>
    </source>
</evidence>
<dbReference type="AlphaFoldDB" id="A0A3M8LDL4"/>
<comment type="caution">
    <text evidence="6">The sequence shown here is derived from an EMBL/GenBank/DDBJ whole genome shotgun (WGS) entry which is preliminary data.</text>
</comment>
<proteinExistence type="predicted"/>
<dbReference type="SUPFAM" id="SSF51679">
    <property type="entry name" value="Bacterial luciferase-like"/>
    <property type="match status" value="1"/>
</dbReference>
<feature type="domain" description="Luciferase-like" evidence="5">
    <location>
        <begin position="15"/>
        <end position="241"/>
    </location>
</feature>
<keyword evidence="7" id="KW-1185">Reference proteome</keyword>
<gene>
    <name evidence="6" type="ORF">EEJ31_06605</name>
</gene>
<dbReference type="InterPro" id="IPR011251">
    <property type="entry name" value="Luciferase-like_dom"/>
</dbReference>
<dbReference type="OrthoDB" id="5175259at2"/>
<dbReference type="RefSeq" id="WP_123045514.1">
    <property type="nucleotide sequence ID" value="NZ_RDSR01000008.1"/>
</dbReference>
<organism evidence="6 7">
    <name type="scientific">Cryobacterium tepidiphilum</name>
    <dbReference type="NCBI Taxonomy" id="2486026"/>
    <lineage>
        <taxon>Bacteria</taxon>
        <taxon>Bacillati</taxon>
        <taxon>Actinomycetota</taxon>
        <taxon>Actinomycetes</taxon>
        <taxon>Micrococcales</taxon>
        <taxon>Microbacteriaceae</taxon>
        <taxon>Cryobacterium</taxon>
    </lineage>
</organism>
<evidence type="ECO:0000256" key="3">
    <source>
        <dbReference type="ARBA" id="ARBA00023002"/>
    </source>
</evidence>
<accession>A0A3M8LDL4</accession>
<dbReference type="GO" id="GO:0008726">
    <property type="term" value="F:alkanesulfonate monooxygenase activity"/>
    <property type="evidence" value="ECO:0007669"/>
    <property type="project" value="TreeGrafter"/>
</dbReference>
<evidence type="ECO:0000259" key="5">
    <source>
        <dbReference type="Pfam" id="PF00296"/>
    </source>
</evidence>
<evidence type="ECO:0000313" key="6">
    <source>
        <dbReference type="EMBL" id="RNE63637.1"/>
    </source>
</evidence>
<evidence type="ECO:0000256" key="2">
    <source>
        <dbReference type="ARBA" id="ARBA00022643"/>
    </source>
</evidence>
<dbReference type="Gene3D" id="3.20.20.30">
    <property type="entry name" value="Luciferase-like domain"/>
    <property type="match status" value="1"/>
</dbReference>